<proteinExistence type="predicted"/>
<keyword evidence="2" id="KW-1185">Reference proteome</keyword>
<evidence type="ECO:0000313" key="2">
    <source>
        <dbReference type="Proteomes" id="UP000055048"/>
    </source>
</evidence>
<name>A0A0V0U5S1_9BILA</name>
<evidence type="ECO:0000313" key="1">
    <source>
        <dbReference type="EMBL" id="KRX46617.1"/>
    </source>
</evidence>
<dbReference type="AlphaFoldDB" id="A0A0V0U5S1"/>
<dbReference type="Proteomes" id="UP000055048">
    <property type="component" value="Unassembled WGS sequence"/>
</dbReference>
<sequence length="75" mass="8874">MNCSVEFDDYHFYRTIPAAERKLSCFALPRSNVKVNDMNSWLIITVSSRKVYRFCYCVMGQNVRVPKTKKKVNFE</sequence>
<organism evidence="1 2">
    <name type="scientific">Trichinella murrelli</name>
    <dbReference type="NCBI Taxonomy" id="144512"/>
    <lineage>
        <taxon>Eukaryota</taxon>
        <taxon>Metazoa</taxon>
        <taxon>Ecdysozoa</taxon>
        <taxon>Nematoda</taxon>
        <taxon>Enoplea</taxon>
        <taxon>Dorylaimia</taxon>
        <taxon>Trichinellida</taxon>
        <taxon>Trichinellidae</taxon>
        <taxon>Trichinella</taxon>
    </lineage>
</organism>
<protein>
    <submittedName>
        <fullName evidence="1">Uncharacterized protein</fullName>
    </submittedName>
</protein>
<comment type="caution">
    <text evidence="1">The sequence shown here is derived from an EMBL/GenBank/DDBJ whole genome shotgun (WGS) entry which is preliminary data.</text>
</comment>
<gene>
    <name evidence="1" type="ORF">T05_5035</name>
</gene>
<reference evidence="1 2" key="1">
    <citation type="submission" date="2015-01" db="EMBL/GenBank/DDBJ databases">
        <title>Evolution of Trichinella species and genotypes.</title>
        <authorList>
            <person name="Korhonen P.K."/>
            <person name="Edoardo P."/>
            <person name="Giuseppe L.R."/>
            <person name="Gasser R.B."/>
        </authorList>
    </citation>
    <scope>NUCLEOTIDE SEQUENCE [LARGE SCALE GENOMIC DNA]</scope>
    <source>
        <strain evidence="1">ISS417</strain>
    </source>
</reference>
<dbReference type="EMBL" id="JYDJ01000055">
    <property type="protein sequence ID" value="KRX46617.1"/>
    <property type="molecule type" value="Genomic_DNA"/>
</dbReference>
<accession>A0A0V0U5S1</accession>